<feature type="region of interest" description="Disordered" evidence="6">
    <location>
        <begin position="1"/>
        <end position="79"/>
    </location>
</feature>
<feature type="non-terminal residue" evidence="8">
    <location>
        <position position="1"/>
    </location>
</feature>
<feature type="domain" description="Protein kinase" evidence="7">
    <location>
        <begin position="294"/>
        <end position="456"/>
    </location>
</feature>
<dbReference type="PANTHER" id="PTHR22974">
    <property type="entry name" value="MIXED LINEAGE PROTEIN KINASE"/>
    <property type="match status" value="1"/>
</dbReference>
<evidence type="ECO:0000256" key="5">
    <source>
        <dbReference type="ARBA" id="ARBA00022840"/>
    </source>
</evidence>
<reference evidence="8" key="1">
    <citation type="submission" date="2021-02" db="EMBL/GenBank/DDBJ databases">
        <authorList>
            <person name="Dougan E. K."/>
            <person name="Rhodes N."/>
            <person name="Thang M."/>
            <person name="Chan C."/>
        </authorList>
    </citation>
    <scope>NUCLEOTIDE SEQUENCE</scope>
</reference>
<feature type="non-terminal residue" evidence="8">
    <location>
        <position position="456"/>
    </location>
</feature>
<accession>A0A813DZM7</accession>
<dbReference type="PROSITE" id="PS50011">
    <property type="entry name" value="PROTEIN_KINASE_DOM"/>
    <property type="match status" value="1"/>
</dbReference>
<keyword evidence="9" id="KW-1185">Reference proteome</keyword>
<gene>
    <name evidence="8" type="ORF">PGLA1383_LOCUS10633</name>
</gene>
<dbReference type="Pfam" id="PF00069">
    <property type="entry name" value="Pkinase"/>
    <property type="match status" value="1"/>
</dbReference>
<evidence type="ECO:0000313" key="8">
    <source>
        <dbReference type="EMBL" id="CAE8591973.1"/>
    </source>
</evidence>
<evidence type="ECO:0000313" key="9">
    <source>
        <dbReference type="Proteomes" id="UP000654075"/>
    </source>
</evidence>
<feature type="compositionally biased region" description="Low complexity" evidence="6">
    <location>
        <begin position="116"/>
        <end position="130"/>
    </location>
</feature>
<name>A0A813DZM7_POLGL</name>
<dbReference type="GO" id="GO:0005524">
    <property type="term" value="F:ATP binding"/>
    <property type="evidence" value="ECO:0007669"/>
    <property type="project" value="UniProtKB-KW"/>
</dbReference>
<dbReference type="OrthoDB" id="346907at2759"/>
<protein>
    <recommendedName>
        <fullName evidence="7">Protein kinase domain-containing protein</fullName>
    </recommendedName>
</protein>
<dbReference type="Gene3D" id="1.10.510.10">
    <property type="entry name" value="Transferase(Phosphotransferase) domain 1"/>
    <property type="match status" value="1"/>
</dbReference>
<keyword evidence="4" id="KW-0418">Kinase</keyword>
<evidence type="ECO:0000256" key="4">
    <source>
        <dbReference type="ARBA" id="ARBA00022777"/>
    </source>
</evidence>
<evidence type="ECO:0000256" key="1">
    <source>
        <dbReference type="ARBA" id="ARBA00022527"/>
    </source>
</evidence>
<keyword evidence="3" id="KW-0547">Nucleotide-binding</keyword>
<proteinExistence type="predicted"/>
<feature type="compositionally biased region" description="Polar residues" evidence="6">
    <location>
        <begin position="131"/>
        <end position="153"/>
    </location>
</feature>
<keyword evidence="1" id="KW-0723">Serine/threonine-protein kinase</keyword>
<evidence type="ECO:0000256" key="6">
    <source>
        <dbReference type="SAM" id="MobiDB-lite"/>
    </source>
</evidence>
<feature type="compositionally biased region" description="Basic and acidic residues" evidence="6">
    <location>
        <begin position="22"/>
        <end position="39"/>
    </location>
</feature>
<keyword evidence="5" id="KW-0067">ATP-binding</keyword>
<comment type="caution">
    <text evidence="8">The sequence shown here is derived from an EMBL/GenBank/DDBJ whole genome shotgun (WGS) entry which is preliminary data.</text>
</comment>
<feature type="compositionally biased region" description="Low complexity" evidence="6">
    <location>
        <begin position="55"/>
        <end position="79"/>
    </location>
</feature>
<dbReference type="InterPro" id="IPR011009">
    <property type="entry name" value="Kinase-like_dom_sf"/>
</dbReference>
<dbReference type="InterPro" id="IPR000719">
    <property type="entry name" value="Prot_kinase_dom"/>
</dbReference>
<evidence type="ECO:0000256" key="3">
    <source>
        <dbReference type="ARBA" id="ARBA00022741"/>
    </source>
</evidence>
<evidence type="ECO:0000256" key="2">
    <source>
        <dbReference type="ARBA" id="ARBA00022679"/>
    </source>
</evidence>
<dbReference type="GO" id="GO:0035556">
    <property type="term" value="P:intracellular signal transduction"/>
    <property type="evidence" value="ECO:0007669"/>
    <property type="project" value="TreeGrafter"/>
</dbReference>
<dbReference type="GO" id="GO:0004674">
    <property type="term" value="F:protein serine/threonine kinase activity"/>
    <property type="evidence" value="ECO:0007669"/>
    <property type="project" value="UniProtKB-KW"/>
</dbReference>
<keyword evidence="2" id="KW-0808">Transferase</keyword>
<organism evidence="8 9">
    <name type="scientific">Polarella glacialis</name>
    <name type="common">Dinoflagellate</name>
    <dbReference type="NCBI Taxonomy" id="89957"/>
    <lineage>
        <taxon>Eukaryota</taxon>
        <taxon>Sar</taxon>
        <taxon>Alveolata</taxon>
        <taxon>Dinophyceae</taxon>
        <taxon>Suessiales</taxon>
        <taxon>Suessiaceae</taxon>
        <taxon>Polarella</taxon>
    </lineage>
</organism>
<feature type="region of interest" description="Disordered" evidence="6">
    <location>
        <begin position="100"/>
        <end position="162"/>
    </location>
</feature>
<dbReference type="Proteomes" id="UP000654075">
    <property type="component" value="Unassembled WGS sequence"/>
</dbReference>
<feature type="region of interest" description="Disordered" evidence="6">
    <location>
        <begin position="214"/>
        <end position="253"/>
    </location>
</feature>
<feature type="compositionally biased region" description="Low complexity" evidence="6">
    <location>
        <begin position="225"/>
        <end position="242"/>
    </location>
</feature>
<dbReference type="SUPFAM" id="SSF56112">
    <property type="entry name" value="Protein kinase-like (PK-like)"/>
    <property type="match status" value="1"/>
</dbReference>
<dbReference type="GO" id="GO:0005634">
    <property type="term" value="C:nucleus"/>
    <property type="evidence" value="ECO:0007669"/>
    <property type="project" value="TreeGrafter"/>
</dbReference>
<sequence length="456" mass="49652">ENRPHRTSPLGAETPTAGTGEPEPRRGRGKSKRGDKDDSGQEEVPTRRSKSRSLAAQEGAPGAASSSSAPAPNEAASSAGFQASPALAAALVAVVASAEATAAGSALGGPEEGEGTAPSRPARQARASTTGAPQEQLTESQSCLVRSLRNSAQAERRQDREWVCREGRRLGRFRRGLVGTAVDKDAAVQWEGGLEAEELEAMRVRIVEQKQQVEDLKKSQKPKKAAQVLAPAAASGEGQAAAPPQPSQEDLEEEAWEVRELVATKLAAVYREEQEMKEREQRLAVERVEYLKTFAVIDAEDKVEFGPMRLLRQRYQLIRLLGKSIGQSWAYRAFDLHTLQNVMLRVHENLKAPQGGQECFESAAQECEVAKTLRHPCMASLVDHFVHDGGSYVTVWEFCEGDLLEAYLRRTGTASEKEAKGIALQLLSALRYLESKGHVLDRQDLRSSRIAIRGGE</sequence>
<dbReference type="EMBL" id="CAJNNV010005367">
    <property type="protein sequence ID" value="CAE8591973.1"/>
    <property type="molecule type" value="Genomic_DNA"/>
</dbReference>
<dbReference type="PANTHER" id="PTHR22974:SF23">
    <property type="entry name" value="TOUSLED-LIKE KINASE, ISOFORM G"/>
    <property type="match status" value="1"/>
</dbReference>
<dbReference type="GO" id="GO:0007059">
    <property type="term" value="P:chromosome segregation"/>
    <property type="evidence" value="ECO:0007669"/>
    <property type="project" value="TreeGrafter"/>
</dbReference>
<dbReference type="AlphaFoldDB" id="A0A813DZM7"/>
<feature type="compositionally biased region" description="Low complexity" evidence="6">
    <location>
        <begin position="100"/>
        <end position="109"/>
    </location>
</feature>
<evidence type="ECO:0000259" key="7">
    <source>
        <dbReference type="PROSITE" id="PS50011"/>
    </source>
</evidence>